<evidence type="ECO:0000256" key="10">
    <source>
        <dbReference type="ARBA" id="ARBA00023242"/>
    </source>
</evidence>
<dbReference type="PROSITE" id="PS00028">
    <property type="entry name" value="ZINC_FINGER_C2H2_1"/>
    <property type="match status" value="12"/>
</dbReference>
<dbReference type="FunFam" id="3.30.160.60:FF:002343">
    <property type="entry name" value="Zinc finger protein 33A"/>
    <property type="match status" value="1"/>
</dbReference>
<comment type="caution">
    <text evidence="14">The sequence shown here is derived from an EMBL/GenBank/DDBJ whole genome shotgun (WGS) entry which is preliminary data.</text>
</comment>
<keyword evidence="9" id="KW-0804">Transcription</keyword>
<dbReference type="PROSITE" id="PS50157">
    <property type="entry name" value="ZINC_FINGER_C2H2_2"/>
    <property type="match status" value="11"/>
</dbReference>
<protein>
    <recommendedName>
        <fullName evidence="13">C2H2-type domain-containing protein</fullName>
    </recommendedName>
</protein>
<feature type="domain" description="C2H2-type" evidence="13">
    <location>
        <begin position="785"/>
        <end position="812"/>
    </location>
</feature>
<evidence type="ECO:0000256" key="1">
    <source>
        <dbReference type="ARBA" id="ARBA00003767"/>
    </source>
</evidence>
<accession>A0AA88L907</accession>
<feature type="domain" description="C2H2-type" evidence="13">
    <location>
        <begin position="960"/>
        <end position="987"/>
    </location>
</feature>
<keyword evidence="7" id="KW-0805">Transcription regulation</keyword>
<feature type="region of interest" description="Disordered" evidence="12">
    <location>
        <begin position="456"/>
        <end position="481"/>
    </location>
</feature>
<organism evidence="14 15">
    <name type="scientific">Artemia franciscana</name>
    <name type="common">Brine shrimp</name>
    <name type="synonym">Artemia sanfranciscana</name>
    <dbReference type="NCBI Taxonomy" id="6661"/>
    <lineage>
        <taxon>Eukaryota</taxon>
        <taxon>Metazoa</taxon>
        <taxon>Ecdysozoa</taxon>
        <taxon>Arthropoda</taxon>
        <taxon>Crustacea</taxon>
        <taxon>Branchiopoda</taxon>
        <taxon>Anostraca</taxon>
        <taxon>Artemiidae</taxon>
        <taxon>Artemia</taxon>
    </lineage>
</organism>
<dbReference type="GO" id="GO:0008270">
    <property type="term" value="F:zinc ion binding"/>
    <property type="evidence" value="ECO:0007669"/>
    <property type="project" value="UniProtKB-KW"/>
</dbReference>
<proteinExistence type="predicted"/>
<feature type="region of interest" description="Disordered" evidence="12">
    <location>
        <begin position="179"/>
        <end position="241"/>
    </location>
</feature>
<feature type="region of interest" description="Disordered" evidence="12">
    <location>
        <begin position="410"/>
        <end position="435"/>
    </location>
</feature>
<dbReference type="GO" id="GO:0006355">
    <property type="term" value="P:regulation of DNA-templated transcription"/>
    <property type="evidence" value="ECO:0007669"/>
    <property type="project" value="UniProtKB-ARBA"/>
</dbReference>
<evidence type="ECO:0000256" key="7">
    <source>
        <dbReference type="ARBA" id="ARBA00023015"/>
    </source>
</evidence>
<feature type="domain" description="C2H2-type" evidence="13">
    <location>
        <begin position="1024"/>
        <end position="1052"/>
    </location>
</feature>
<evidence type="ECO:0000256" key="8">
    <source>
        <dbReference type="ARBA" id="ARBA00023125"/>
    </source>
</evidence>
<evidence type="ECO:0000256" key="3">
    <source>
        <dbReference type="ARBA" id="ARBA00022723"/>
    </source>
</evidence>
<reference evidence="14" key="1">
    <citation type="submission" date="2023-07" db="EMBL/GenBank/DDBJ databases">
        <title>Chromosome-level genome assembly of Artemia franciscana.</title>
        <authorList>
            <person name="Jo E."/>
        </authorList>
    </citation>
    <scope>NUCLEOTIDE SEQUENCE</scope>
    <source>
        <tissue evidence="14">Whole body</tissue>
    </source>
</reference>
<dbReference type="SUPFAM" id="SSF57667">
    <property type="entry name" value="beta-beta-alpha zinc fingers"/>
    <property type="match status" value="6"/>
</dbReference>
<dbReference type="SMART" id="SM00355">
    <property type="entry name" value="ZnF_C2H2"/>
    <property type="match status" value="16"/>
</dbReference>
<feature type="compositionally biased region" description="Basic and acidic residues" evidence="12">
    <location>
        <begin position="216"/>
        <end position="230"/>
    </location>
</feature>
<evidence type="ECO:0000259" key="13">
    <source>
        <dbReference type="PROSITE" id="PS50157"/>
    </source>
</evidence>
<dbReference type="PANTHER" id="PTHR24379:SF121">
    <property type="entry name" value="C2H2-TYPE DOMAIN-CONTAINING PROTEIN"/>
    <property type="match status" value="1"/>
</dbReference>
<feature type="region of interest" description="Disordered" evidence="12">
    <location>
        <begin position="634"/>
        <end position="668"/>
    </location>
</feature>
<feature type="domain" description="C2H2-type" evidence="13">
    <location>
        <begin position="876"/>
        <end position="903"/>
    </location>
</feature>
<dbReference type="PANTHER" id="PTHR24379">
    <property type="entry name" value="KRAB AND ZINC FINGER DOMAIN-CONTAINING"/>
    <property type="match status" value="1"/>
</dbReference>
<feature type="domain" description="C2H2-type" evidence="13">
    <location>
        <begin position="757"/>
        <end position="784"/>
    </location>
</feature>
<keyword evidence="4" id="KW-0677">Repeat</keyword>
<feature type="domain" description="C2H2-type" evidence="13">
    <location>
        <begin position="932"/>
        <end position="959"/>
    </location>
</feature>
<keyword evidence="6" id="KW-0862">Zinc</keyword>
<name>A0AA88L907_ARTSF</name>
<evidence type="ECO:0000256" key="2">
    <source>
        <dbReference type="ARBA" id="ARBA00004123"/>
    </source>
</evidence>
<feature type="domain" description="C2H2-type" evidence="13">
    <location>
        <begin position="813"/>
        <end position="840"/>
    </location>
</feature>
<dbReference type="Pfam" id="PF13894">
    <property type="entry name" value="zf-C2H2_4"/>
    <property type="match status" value="1"/>
</dbReference>
<gene>
    <name evidence="14" type="ORF">QYM36_011373</name>
</gene>
<evidence type="ECO:0000256" key="11">
    <source>
        <dbReference type="PROSITE-ProRule" id="PRU00042"/>
    </source>
</evidence>
<dbReference type="Proteomes" id="UP001187531">
    <property type="component" value="Unassembled WGS sequence"/>
</dbReference>
<keyword evidence="10" id="KW-0539">Nucleus</keyword>
<feature type="domain" description="C2H2-type" evidence="13">
    <location>
        <begin position="848"/>
        <end position="871"/>
    </location>
</feature>
<keyword evidence="3" id="KW-0479">Metal-binding</keyword>
<evidence type="ECO:0000313" key="14">
    <source>
        <dbReference type="EMBL" id="KAK2712665.1"/>
    </source>
</evidence>
<dbReference type="Gene3D" id="3.30.160.60">
    <property type="entry name" value="Classic Zinc Finger"/>
    <property type="match status" value="8"/>
</dbReference>
<dbReference type="AlphaFoldDB" id="A0AA88L907"/>
<dbReference type="GO" id="GO:0003677">
    <property type="term" value="F:DNA binding"/>
    <property type="evidence" value="ECO:0007669"/>
    <property type="project" value="UniProtKB-KW"/>
</dbReference>
<keyword evidence="15" id="KW-1185">Reference proteome</keyword>
<dbReference type="EMBL" id="JAVRJZ010000015">
    <property type="protein sequence ID" value="KAK2712665.1"/>
    <property type="molecule type" value="Genomic_DNA"/>
</dbReference>
<dbReference type="GO" id="GO:0005634">
    <property type="term" value="C:nucleus"/>
    <property type="evidence" value="ECO:0007669"/>
    <property type="project" value="UniProtKB-SubCell"/>
</dbReference>
<keyword evidence="8" id="KW-0238">DNA-binding</keyword>
<feature type="domain" description="C2H2-type" evidence="13">
    <location>
        <begin position="996"/>
        <end position="1023"/>
    </location>
</feature>
<keyword evidence="5 11" id="KW-0863">Zinc-finger</keyword>
<evidence type="ECO:0000256" key="4">
    <source>
        <dbReference type="ARBA" id="ARBA00022737"/>
    </source>
</evidence>
<feature type="compositionally biased region" description="Basic and acidic residues" evidence="12">
    <location>
        <begin position="188"/>
        <end position="198"/>
    </location>
</feature>
<evidence type="ECO:0000256" key="12">
    <source>
        <dbReference type="SAM" id="MobiDB-lite"/>
    </source>
</evidence>
<dbReference type="FunFam" id="3.30.160.60:FF:000097">
    <property type="entry name" value="Zinc finger protein"/>
    <property type="match status" value="1"/>
</dbReference>
<sequence length="1208" mass="136928">MELPERSSCSLALVQVDSNTVKEEEKEASSSSNGHLFKIETSLPLPETVLFSPVDPDPLDAGLLKPEVSNPNPRERLKRTSNPRDICDENLDHVVATSLDCDICKQVQNSLFLLELHKSTLCGKTLPLYCEKCNLQIKDFPDFALHFLEHEAGTERKCLICLCNNIDNMREHVLSAGHMPSLSPLTESKPKETPEITPRKYQLRSKPIQHRNNGFLKDDGKTKVKKDSVRNGRSRSKTSGCLKNLSSTRCRKTSGCLKDLSSTPETVWLIGPSNQSKQLEKIYLRTTVPIKKLSKRTIDETSVGKWRCNTCGKIENSCYLLQVHNSTNCETGLSFNCEICSIEINNYKDFTIHHMEHEIDKGNQCPICLCTNIRNIKEHVIMKGHVSRDITGLEFPDYLSNLNKDRKPKPSVVFNSAINGGPQDLEDKDPLSSEDNADSKLDFKIKFDDSLHHSEALPNQSVTTRPIIDGSEDEKPLPNKSMEFQYNNSLTFSSRSGSSSIRSNMDCVMDPDVEQFKTPSGLFETAVPNLQNYQADILTSVETKNISIAMDTVVLPPVSHEPMQDDEKPAMELQQSIGNIKKESVSITQSTPSDLEKSNLRRRNSKAIYYESCDSDIDDVSDEEIDKYNREAYEACSEDSQTGKQLEMGPSEGHTRSDSGKNKRINRRSSYSGKLTLATKVKNAVGEKIPSMQLSGKSHICRICNEAFSLRLSLLSHFKIHDEIEIQQCRFYCSKLQNKCDLVRRFDSQGGAKDGPYECNICKKTLTRRESFLSHMRRHVKGRQFLCNSCGVGFFSKVHLDLHMQMHTGEKNFTCERCGMQFRQSKTLKYHMDSHLRNESGKIPEKLFECEICSLKFKTQKCYSNHKRRHTVGATHECGICKRKCYTKFRLVEHMRIHTGEKPFKCKICNKALAHMASLVSHLKCHSNERPYTCEFCNEAFKDKIARDDHVNSHTGDTPHKCKLCDMCFGSRKNLKNHQRVHTKKAGEKKIREKKYGCSICNKVFAESSYRDQHVALHSNPTPFSCEYCSKSFNYKRPLLAHVRRVHPSRNPFKCKLCSKTYDSIRKIDLHISSRVCDKNGKLLEKLANLSSSFNVDVAPAESSDPYVKGDDNVSEEILAGNLLSIYNQRNAGVKGDSAVFEYADGTFADGENIQSRRIRRGLKKLKNSIKKRSKKAESSIKKRLKKAENSIKKRCEIGTLKGINCKG</sequence>
<evidence type="ECO:0000313" key="15">
    <source>
        <dbReference type="Proteomes" id="UP001187531"/>
    </source>
</evidence>
<comment type="subcellular location">
    <subcellularLocation>
        <location evidence="2">Nucleus</location>
    </subcellularLocation>
</comment>
<dbReference type="InterPro" id="IPR013087">
    <property type="entry name" value="Znf_C2H2_type"/>
</dbReference>
<dbReference type="InterPro" id="IPR036236">
    <property type="entry name" value="Znf_C2H2_sf"/>
</dbReference>
<comment type="function">
    <text evidence="1">May be involved in transcriptional regulation.</text>
</comment>
<feature type="domain" description="C2H2-type" evidence="13">
    <location>
        <begin position="699"/>
        <end position="721"/>
    </location>
</feature>
<evidence type="ECO:0000256" key="9">
    <source>
        <dbReference type="ARBA" id="ARBA00023163"/>
    </source>
</evidence>
<dbReference type="Pfam" id="PF00096">
    <property type="entry name" value="zf-C2H2"/>
    <property type="match status" value="3"/>
</dbReference>
<dbReference type="FunFam" id="3.30.160.60:FF:000710">
    <property type="entry name" value="Zinc finger protein 768"/>
    <property type="match status" value="1"/>
</dbReference>
<evidence type="ECO:0000256" key="5">
    <source>
        <dbReference type="ARBA" id="ARBA00022771"/>
    </source>
</evidence>
<feature type="domain" description="C2H2-type" evidence="13">
    <location>
        <begin position="904"/>
        <end position="931"/>
    </location>
</feature>
<dbReference type="EMBL" id="JAVRJZ010000015">
    <property type="protein sequence ID" value="KAK2712663.1"/>
    <property type="molecule type" value="Genomic_DNA"/>
</dbReference>
<evidence type="ECO:0000256" key="6">
    <source>
        <dbReference type="ARBA" id="ARBA00022833"/>
    </source>
</evidence>